<dbReference type="GO" id="GO:0016042">
    <property type="term" value="P:lipid catabolic process"/>
    <property type="evidence" value="ECO:0007669"/>
    <property type="project" value="TreeGrafter"/>
</dbReference>
<dbReference type="PANTHER" id="PTHR11610:SF172">
    <property type="entry name" value="LIPASE MEMBER H-A-LIKE PROTEIN"/>
    <property type="match status" value="1"/>
</dbReference>
<evidence type="ECO:0000256" key="3">
    <source>
        <dbReference type="ARBA" id="ARBA00010701"/>
    </source>
</evidence>
<evidence type="ECO:0000256" key="2">
    <source>
        <dbReference type="ARBA" id="ARBA00004613"/>
    </source>
</evidence>
<dbReference type="GO" id="GO:0017171">
    <property type="term" value="F:serine hydrolase activity"/>
    <property type="evidence" value="ECO:0007669"/>
    <property type="project" value="TreeGrafter"/>
</dbReference>
<keyword evidence="5" id="KW-0964">Secreted</keyword>
<dbReference type="CDD" id="cd00707">
    <property type="entry name" value="Pancreat_lipase_like"/>
    <property type="match status" value="1"/>
</dbReference>
<evidence type="ECO:0000256" key="5">
    <source>
        <dbReference type="ARBA" id="ARBA00022525"/>
    </source>
</evidence>
<evidence type="ECO:0000256" key="7">
    <source>
        <dbReference type="ARBA" id="ARBA00023157"/>
    </source>
</evidence>
<dbReference type="InterPro" id="IPR033906">
    <property type="entry name" value="Lipase_N"/>
</dbReference>
<dbReference type="EMBL" id="KQ980824">
    <property type="protein sequence ID" value="KYN12563.1"/>
    <property type="molecule type" value="Genomic_DNA"/>
</dbReference>
<dbReference type="PANTHER" id="PTHR11610">
    <property type="entry name" value="LIPASE"/>
    <property type="match status" value="1"/>
</dbReference>
<protein>
    <recommendedName>
        <fullName evidence="4">phospholipase A1</fullName>
        <ecNumber evidence="4">3.1.1.32</ecNumber>
    </recommendedName>
</protein>
<dbReference type="GO" id="GO:0005615">
    <property type="term" value="C:extracellular space"/>
    <property type="evidence" value="ECO:0007669"/>
    <property type="project" value="TreeGrafter"/>
</dbReference>
<evidence type="ECO:0000256" key="8">
    <source>
        <dbReference type="RuleBase" id="RU004262"/>
    </source>
</evidence>
<evidence type="ECO:0000313" key="11">
    <source>
        <dbReference type="EMBL" id="KYN12563.1"/>
    </source>
</evidence>
<comment type="similarity">
    <text evidence="3 8">Belongs to the AB hydrolase superfamily. Lipase family.</text>
</comment>
<comment type="subcellular location">
    <subcellularLocation>
        <location evidence="2">Secreted</location>
    </subcellularLocation>
</comment>
<feature type="domain" description="Lipase" evidence="10">
    <location>
        <begin position="66"/>
        <end position="271"/>
    </location>
</feature>
<dbReference type="Gene3D" id="3.40.50.1820">
    <property type="entry name" value="alpha/beta hydrolase"/>
    <property type="match status" value="1"/>
</dbReference>
<feature type="non-terminal residue" evidence="11">
    <location>
        <position position="1"/>
    </location>
</feature>
<dbReference type="GO" id="GO:0008970">
    <property type="term" value="F:phospholipase A1 activity"/>
    <property type="evidence" value="ECO:0007669"/>
    <property type="project" value="UniProtKB-EC"/>
</dbReference>
<evidence type="ECO:0000256" key="1">
    <source>
        <dbReference type="ARBA" id="ARBA00000111"/>
    </source>
</evidence>
<keyword evidence="12" id="KW-1185">Reference proteome</keyword>
<proteinExistence type="inferred from homology"/>
<evidence type="ECO:0000256" key="6">
    <source>
        <dbReference type="ARBA" id="ARBA00022801"/>
    </source>
</evidence>
<gene>
    <name evidence="11" type="ORF">ALC57_15290</name>
</gene>
<dbReference type="Pfam" id="PF00151">
    <property type="entry name" value="Lipase"/>
    <property type="match status" value="1"/>
</dbReference>
<dbReference type="EC" id="3.1.1.32" evidence="4"/>
<dbReference type="AlphaFoldDB" id="A0A195DI41"/>
<name>A0A195DI41_9HYME</name>
<reference evidence="11 12" key="1">
    <citation type="submission" date="2015-09" db="EMBL/GenBank/DDBJ databases">
        <title>Trachymyrmex cornetzi WGS genome.</title>
        <authorList>
            <person name="Nygaard S."/>
            <person name="Hu H."/>
            <person name="Boomsma J."/>
            <person name="Zhang G."/>
        </authorList>
    </citation>
    <scope>NUCLEOTIDE SEQUENCE [LARGE SCALE GENOMIC DNA]</scope>
    <source>
        <strain evidence="11">Tcor2-1</strain>
        <tissue evidence="11">Whole body</tissue>
    </source>
</reference>
<keyword evidence="9" id="KW-0732">Signal</keyword>
<dbReference type="InterPro" id="IPR029058">
    <property type="entry name" value="AB_hydrolase_fold"/>
</dbReference>
<evidence type="ECO:0000256" key="4">
    <source>
        <dbReference type="ARBA" id="ARBA00013179"/>
    </source>
</evidence>
<dbReference type="Proteomes" id="UP000078492">
    <property type="component" value="Unassembled WGS sequence"/>
</dbReference>
<evidence type="ECO:0000259" key="10">
    <source>
        <dbReference type="Pfam" id="PF00151"/>
    </source>
</evidence>
<dbReference type="InterPro" id="IPR013818">
    <property type="entry name" value="Lipase"/>
</dbReference>
<accession>A0A195DI41</accession>
<evidence type="ECO:0000256" key="9">
    <source>
        <dbReference type="SAM" id="SignalP"/>
    </source>
</evidence>
<comment type="catalytic activity">
    <reaction evidence="1">
        <text>a 1,2-diacyl-sn-glycero-3-phosphocholine + H2O = a 2-acyl-sn-glycero-3-phosphocholine + a fatty acid + H(+)</text>
        <dbReference type="Rhea" id="RHEA:18689"/>
        <dbReference type="ChEBI" id="CHEBI:15377"/>
        <dbReference type="ChEBI" id="CHEBI:15378"/>
        <dbReference type="ChEBI" id="CHEBI:28868"/>
        <dbReference type="ChEBI" id="CHEBI:57643"/>
        <dbReference type="ChEBI" id="CHEBI:57875"/>
        <dbReference type="EC" id="3.1.1.32"/>
    </reaction>
</comment>
<dbReference type="SUPFAM" id="SSF53474">
    <property type="entry name" value="alpha/beta-Hydrolases"/>
    <property type="match status" value="1"/>
</dbReference>
<dbReference type="InterPro" id="IPR000734">
    <property type="entry name" value="TAG_lipase"/>
</dbReference>
<dbReference type="STRING" id="471704.A0A195DI41"/>
<keyword evidence="7" id="KW-1015">Disulfide bond</keyword>
<evidence type="ECO:0000313" key="12">
    <source>
        <dbReference type="Proteomes" id="UP000078492"/>
    </source>
</evidence>
<organism evidence="11 12">
    <name type="scientific">Trachymyrmex cornetzi</name>
    <dbReference type="NCBI Taxonomy" id="471704"/>
    <lineage>
        <taxon>Eukaryota</taxon>
        <taxon>Metazoa</taxon>
        <taxon>Ecdysozoa</taxon>
        <taxon>Arthropoda</taxon>
        <taxon>Hexapoda</taxon>
        <taxon>Insecta</taxon>
        <taxon>Pterygota</taxon>
        <taxon>Neoptera</taxon>
        <taxon>Endopterygota</taxon>
        <taxon>Hymenoptera</taxon>
        <taxon>Apocrita</taxon>
        <taxon>Aculeata</taxon>
        <taxon>Formicoidea</taxon>
        <taxon>Formicidae</taxon>
        <taxon>Myrmicinae</taxon>
        <taxon>Trachymyrmex</taxon>
    </lineage>
</organism>
<feature type="chain" id="PRO_5008270417" description="phospholipase A1" evidence="9">
    <location>
        <begin position="23"/>
        <end position="392"/>
    </location>
</feature>
<feature type="signal peptide" evidence="9">
    <location>
        <begin position="1"/>
        <end position="22"/>
    </location>
</feature>
<keyword evidence="6" id="KW-0378">Hydrolase</keyword>
<sequence>EMRVPVVSIVLVASFLTSRVCTHVIAWREARREGPIRDAIESGAAAEYNRYDCIWRRGNDRDVCPDPDVHVYLYTPDQPRRLLDPLEQSDWLRRDYEPTRDNVILIHGYAGGDDILPMTILRDTYLKNGNYNVFLVDWGALCARPCYPAAVANLRPVARCLAGTLTTLRNLGLPIARTTCVGHSLGAHICGIMANYLLFRIHRIIGLDPARPLLRPGLVNRLDSGDADFVEVIHTNAGYYGEIGRIGHVDFCVNGGKVQPFCEDREMYQLCSHVWAVCFMAQSVDDANLIAESCSRRCPSGPRIAARAGEYTTMGQYTPSDARGSFCFTHSDPPYCPKYWNGHGDERCCIPEITTNEEIEENSVKYDNSTKHSKSTRRLNFELDLTRLRHVN</sequence>